<reference evidence="3 4" key="2">
    <citation type="submission" date="2020-02" db="EMBL/GenBank/DDBJ databases">
        <title>Whole genome sequence of Haloferax alexandrinus pws1.</title>
        <authorList>
            <person name="Verma D.K."/>
            <person name="Gopal K."/>
            <person name="Prasad E.S."/>
        </authorList>
    </citation>
    <scope>NUCLEOTIDE SEQUENCE [LARGE SCALE GENOMIC DNA]</scope>
    <source>
        <strain evidence="3">Wsp1</strain>
        <strain evidence="4">wsp1</strain>
    </source>
</reference>
<keyword evidence="1" id="KW-1133">Transmembrane helix</keyword>
<feature type="transmembrane region" description="Helical" evidence="1">
    <location>
        <begin position="12"/>
        <end position="32"/>
    </location>
</feature>
<dbReference type="EMBL" id="WOWC01000001">
    <property type="protein sequence ID" value="NLV02882.1"/>
    <property type="molecule type" value="Genomic_DNA"/>
</dbReference>
<organism evidence="3 4">
    <name type="scientific">Haloferax volcanii</name>
    <name type="common">Halobacterium volcanii</name>
    <dbReference type="NCBI Taxonomy" id="2246"/>
    <lineage>
        <taxon>Archaea</taxon>
        <taxon>Methanobacteriati</taxon>
        <taxon>Methanobacteriota</taxon>
        <taxon>Stenosarchaea group</taxon>
        <taxon>Halobacteria</taxon>
        <taxon>Halobacteriales</taxon>
        <taxon>Haloferacaceae</taxon>
        <taxon>Haloferax</taxon>
    </lineage>
</organism>
<dbReference type="KEGG" id="hale:G3A49_18135"/>
<evidence type="ECO:0000313" key="4">
    <source>
        <dbReference type="Proteomes" id="UP000465667"/>
    </source>
</evidence>
<evidence type="ECO:0000313" key="3">
    <source>
        <dbReference type="EMBL" id="QIB79902.1"/>
    </source>
</evidence>
<dbReference type="EMBL" id="CP048738">
    <property type="protein sequence ID" value="QIB79902.1"/>
    <property type="molecule type" value="Genomic_DNA"/>
</dbReference>
<accession>A0A6C0UWN3</accession>
<keyword evidence="1" id="KW-0472">Membrane</keyword>
<evidence type="ECO:0000256" key="1">
    <source>
        <dbReference type="SAM" id="Phobius"/>
    </source>
</evidence>
<dbReference type="Proteomes" id="UP000619835">
    <property type="component" value="Unassembled WGS sequence"/>
</dbReference>
<evidence type="ECO:0000313" key="2">
    <source>
        <dbReference type="EMBL" id="NLV02882.1"/>
    </source>
</evidence>
<reference evidence="2" key="1">
    <citation type="submission" date="2019-12" db="EMBL/GenBank/DDBJ databases">
        <title>Haloferax alexandrinus strain pws11.</title>
        <authorList>
            <person name="Verma D.K."/>
            <person name="Gopal K."/>
            <person name="Prasad E.S."/>
        </authorList>
    </citation>
    <scope>NUCLEOTIDE SEQUENCE</scope>
    <source>
        <strain evidence="2">Pws11</strain>
    </source>
</reference>
<dbReference type="GeneID" id="94362827"/>
<dbReference type="Pfam" id="PF24365">
    <property type="entry name" value="DUF7521"/>
    <property type="match status" value="1"/>
</dbReference>
<dbReference type="InterPro" id="IPR055943">
    <property type="entry name" value="DUF7521"/>
</dbReference>
<sequence>MDLFSALTDLFGIVGLAAGVAATGSALVGLYIGGQAYRGLRRNDDPSMRYLSIGMILLFGVTYVLAVAGQGLFMFRIAPIRYQNVFRLIVRLLQFGGLLLIAYSLRIATDDRSTPP</sequence>
<keyword evidence="1" id="KW-0812">Transmembrane</keyword>
<gene>
    <name evidence="3" type="ORF">G3A49_18135</name>
    <name evidence="2" type="ORF">GOC85_09800</name>
</gene>
<dbReference type="RefSeq" id="WP_004061491.1">
    <property type="nucleotide sequence ID" value="NZ_CP048738.1"/>
</dbReference>
<protein>
    <submittedName>
        <fullName evidence="3">Uncharacterized protein</fullName>
    </submittedName>
</protein>
<proteinExistence type="predicted"/>
<dbReference type="AlphaFoldDB" id="A0A6C0UWN3"/>
<name>A0A6C0UWN3_HALVO</name>
<feature type="transmembrane region" description="Helical" evidence="1">
    <location>
        <begin position="53"/>
        <end position="73"/>
    </location>
</feature>
<feature type="transmembrane region" description="Helical" evidence="1">
    <location>
        <begin position="85"/>
        <end position="105"/>
    </location>
</feature>
<dbReference type="Proteomes" id="UP000465667">
    <property type="component" value="Chromosome"/>
</dbReference>